<dbReference type="Gene3D" id="3.30.2320.10">
    <property type="entry name" value="hypothetical protein PF0899 domain"/>
    <property type="match status" value="1"/>
</dbReference>
<keyword evidence="6" id="KW-1185">Reference proteome</keyword>
<dbReference type="InterPro" id="IPR007544">
    <property type="entry name" value="ENCAP"/>
</dbReference>
<dbReference type="PANTHER" id="PTHR37165:SF1">
    <property type="entry name" value="TYPE 1 ENCAPSULIN SHELL PROTEIN"/>
    <property type="match status" value="1"/>
</dbReference>
<accession>A0A4P9CB05</accession>
<dbReference type="NCBIfam" id="NF041155">
    <property type="entry name" value="encap_f1"/>
    <property type="match status" value="1"/>
</dbReference>
<protein>
    <recommendedName>
        <fullName evidence="4">Type 1 encapsulin shell protein</fullName>
    </recommendedName>
</protein>
<dbReference type="PANTHER" id="PTHR37165">
    <property type="entry name" value="PEPTIDASE U56 FAMILY"/>
    <property type="match status" value="1"/>
</dbReference>
<gene>
    <name evidence="5" type="ORF">CPZ25_011885</name>
</gene>
<dbReference type="InterPro" id="IPR051429">
    <property type="entry name" value="Encapsulin_nc"/>
</dbReference>
<evidence type="ECO:0000256" key="2">
    <source>
        <dbReference type="ARBA" id="ARBA00033743"/>
    </source>
</evidence>
<comment type="subcellular location">
    <subcellularLocation>
        <location evidence="1">Encapsulin nanocompartment</location>
    </subcellularLocation>
</comment>
<comment type="similarity">
    <text evidence="2">Belongs to the encapsulin family. Family 1 subfamily.</text>
</comment>
<dbReference type="Gene3D" id="3.30.2400.30">
    <property type="match status" value="1"/>
</dbReference>
<evidence type="ECO:0000313" key="6">
    <source>
        <dbReference type="Proteomes" id="UP000218387"/>
    </source>
</evidence>
<dbReference type="AlphaFoldDB" id="A0A4P9CB05"/>
<proteinExistence type="inferred from homology"/>
<dbReference type="Pfam" id="PF04454">
    <property type="entry name" value="Linocin_M18"/>
    <property type="match status" value="1"/>
</dbReference>
<keyword evidence="3" id="KW-1284">Encapsulin nanocompartment</keyword>
<reference evidence="5 6" key="1">
    <citation type="submission" date="2018-05" db="EMBL/GenBank/DDBJ databases">
        <title>Genome comparison of Eubacterium sp.</title>
        <authorList>
            <person name="Feng Y."/>
            <person name="Sanchez-Andrea I."/>
            <person name="Stams A.J.M."/>
            <person name="De Vos W.M."/>
        </authorList>
    </citation>
    <scope>NUCLEOTIDE SEQUENCE [LARGE SCALE GENOMIC DNA]</scope>
    <source>
        <strain evidence="5 6">YI</strain>
    </source>
</reference>
<name>A0A4P9CB05_EUBML</name>
<dbReference type="SUPFAM" id="SSF56563">
    <property type="entry name" value="Major capsid protein gp5"/>
    <property type="match status" value="1"/>
</dbReference>
<dbReference type="GO" id="GO:0140737">
    <property type="term" value="C:encapsulin nanocompartment"/>
    <property type="evidence" value="ECO:0007669"/>
    <property type="project" value="UniProtKB-SubCell"/>
</dbReference>
<sequence>MDYLSREAAPFGDALWEQIDTTIVETLKKYLVGRRFLPLYGPLGPGAQSVVVDSSDKDESFEDGVVQTTGRKFAELVQLYEDFPLFWRDLEASERTGVPVDLSAAARAAQASAKAEDQLIFFGNKALGADGLLTVSGSHTVKMDDWAEGQNAFANIASGVSMLVEKDMLGRLALVMGPDLYFKLQRIQPGTGVMEIDRIKSLLDGRVYRSNALAGKAVLVCAEAQYMDLAVGQDLAAAYLELVNLNHYFRILETAALRIKNSAAIVVFE</sequence>
<evidence type="ECO:0000256" key="3">
    <source>
        <dbReference type="ARBA" id="ARBA00033787"/>
    </source>
</evidence>
<dbReference type="RefSeq" id="WP_096920515.1">
    <property type="nucleotide sequence ID" value="NZ_CABJDW020000001.1"/>
</dbReference>
<dbReference type="KEGG" id="emt:CPZ25_011885"/>
<dbReference type="Proteomes" id="UP000218387">
    <property type="component" value="Chromosome"/>
</dbReference>
<dbReference type="PIRSF" id="PIRSF019254">
    <property type="entry name" value="CFP29"/>
    <property type="match status" value="1"/>
</dbReference>
<organism evidence="5 6">
    <name type="scientific">Eubacterium maltosivorans</name>
    <dbReference type="NCBI Taxonomy" id="2041044"/>
    <lineage>
        <taxon>Bacteria</taxon>
        <taxon>Bacillati</taxon>
        <taxon>Bacillota</taxon>
        <taxon>Clostridia</taxon>
        <taxon>Eubacteriales</taxon>
        <taxon>Eubacteriaceae</taxon>
        <taxon>Eubacterium</taxon>
    </lineage>
</organism>
<evidence type="ECO:0000313" key="5">
    <source>
        <dbReference type="EMBL" id="QCT71995.1"/>
    </source>
</evidence>
<evidence type="ECO:0000256" key="4">
    <source>
        <dbReference type="ARBA" id="ARBA00050023"/>
    </source>
</evidence>
<dbReference type="EMBL" id="CP029487">
    <property type="protein sequence ID" value="QCT71995.1"/>
    <property type="molecule type" value="Genomic_DNA"/>
</dbReference>
<evidence type="ECO:0000256" key="1">
    <source>
        <dbReference type="ARBA" id="ARBA00033738"/>
    </source>
</evidence>